<accession>A0A0E9WXW6</accession>
<organism evidence="1">
    <name type="scientific">Anguilla anguilla</name>
    <name type="common">European freshwater eel</name>
    <name type="synonym">Muraena anguilla</name>
    <dbReference type="NCBI Taxonomy" id="7936"/>
    <lineage>
        <taxon>Eukaryota</taxon>
        <taxon>Metazoa</taxon>
        <taxon>Chordata</taxon>
        <taxon>Craniata</taxon>
        <taxon>Vertebrata</taxon>
        <taxon>Euteleostomi</taxon>
        <taxon>Actinopterygii</taxon>
        <taxon>Neopterygii</taxon>
        <taxon>Teleostei</taxon>
        <taxon>Anguilliformes</taxon>
        <taxon>Anguillidae</taxon>
        <taxon>Anguilla</taxon>
    </lineage>
</organism>
<reference evidence="1" key="1">
    <citation type="submission" date="2014-11" db="EMBL/GenBank/DDBJ databases">
        <authorList>
            <person name="Amaro Gonzalez C."/>
        </authorList>
    </citation>
    <scope>NUCLEOTIDE SEQUENCE</scope>
</reference>
<proteinExistence type="predicted"/>
<reference evidence="1" key="2">
    <citation type="journal article" date="2015" name="Fish Shellfish Immunol.">
        <title>Early steps in the European eel (Anguilla anguilla)-Vibrio vulnificus interaction in the gills: Role of the RtxA13 toxin.</title>
        <authorList>
            <person name="Callol A."/>
            <person name="Pajuelo D."/>
            <person name="Ebbesson L."/>
            <person name="Teles M."/>
            <person name="MacKenzie S."/>
            <person name="Amaro C."/>
        </authorList>
    </citation>
    <scope>NUCLEOTIDE SEQUENCE</scope>
</reference>
<name>A0A0E9WXW6_ANGAN</name>
<evidence type="ECO:0000313" key="1">
    <source>
        <dbReference type="EMBL" id="JAH94268.1"/>
    </source>
</evidence>
<dbReference type="AlphaFoldDB" id="A0A0E9WXW6"/>
<dbReference type="EMBL" id="GBXM01014309">
    <property type="protein sequence ID" value="JAH94268.1"/>
    <property type="molecule type" value="Transcribed_RNA"/>
</dbReference>
<protein>
    <submittedName>
        <fullName evidence="1">Uncharacterized protein</fullName>
    </submittedName>
</protein>
<sequence length="54" mass="6023">MLAWKYEVKTSSASSNCSQKPHTPQTCCLCIGSRCKLKPMSNPESVDFKCQSRP</sequence>